<accession>A0A4S2H4T5</accession>
<reference evidence="1 2" key="1">
    <citation type="journal article" date="2017" name="Int. J. Syst. Evol. Microbiol.">
        <title>Marinicauda algicola sp. nov., isolated from a marine red alga Rhodosorus marinus.</title>
        <authorList>
            <person name="Jeong S.E."/>
            <person name="Jeon S.H."/>
            <person name="Chun B.H."/>
            <person name="Kim D.W."/>
            <person name="Jeon C.O."/>
        </authorList>
    </citation>
    <scope>NUCLEOTIDE SEQUENCE [LARGE SCALE GENOMIC DNA]</scope>
    <source>
        <strain evidence="1 2">JCM 31718</strain>
    </source>
</reference>
<organism evidence="1 2">
    <name type="scientific">Marinicauda algicola</name>
    <dbReference type="NCBI Taxonomy" id="2029849"/>
    <lineage>
        <taxon>Bacteria</taxon>
        <taxon>Pseudomonadati</taxon>
        <taxon>Pseudomonadota</taxon>
        <taxon>Alphaproteobacteria</taxon>
        <taxon>Maricaulales</taxon>
        <taxon>Maricaulaceae</taxon>
        <taxon>Marinicauda</taxon>
    </lineage>
</organism>
<dbReference type="RefSeq" id="WP_135995182.1">
    <property type="nucleotide sequence ID" value="NZ_CP071057.1"/>
</dbReference>
<dbReference type="SUPFAM" id="SSF109709">
    <property type="entry name" value="KorB DNA-binding domain-like"/>
    <property type="match status" value="1"/>
</dbReference>
<name>A0A4S2H4T5_9PROT</name>
<dbReference type="Gene3D" id="1.10.10.2830">
    <property type="match status" value="1"/>
</dbReference>
<comment type="caution">
    <text evidence="1">The sequence shown here is derived from an EMBL/GenBank/DDBJ whole genome shotgun (WGS) entry which is preliminary data.</text>
</comment>
<dbReference type="Proteomes" id="UP000308054">
    <property type="component" value="Unassembled WGS sequence"/>
</dbReference>
<dbReference type="AlphaFoldDB" id="A0A4S2H4T5"/>
<evidence type="ECO:0000313" key="1">
    <source>
        <dbReference type="EMBL" id="TGY90685.1"/>
    </source>
</evidence>
<evidence type="ECO:0000313" key="2">
    <source>
        <dbReference type="Proteomes" id="UP000308054"/>
    </source>
</evidence>
<evidence type="ECO:0008006" key="3">
    <source>
        <dbReference type="Google" id="ProtNLM"/>
    </source>
</evidence>
<keyword evidence="2" id="KW-1185">Reference proteome</keyword>
<dbReference type="EMBL" id="SRXW01000001">
    <property type="protein sequence ID" value="TGY90685.1"/>
    <property type="molecule type" value="Genomic_DNA"/>
</dbReference>
<protein>
    <recommendedName>
        <fullName evidence="3">Bacteriophage-like protein</fullName>
    </recommendedName>
</protein>
<sequence>MNRSTPIPETVTLHVPFRVVKRGGRKEMQMPEGATQSQRTDNTLVKALARAFRWKRMLESGEYASISELAERENISFTYMARLLRLSLLAPEIVDAIMEGRQPATVTLANLMEPLPLDWKEQRALWLMEQAQD</sequence>
<proteinExistence type="predicted"/>
<dbReference type="OrthoDB" id="1550462at2"/>
<gene>
    <name evidence="1" type="ORF">E5163_06125</name>
</gene>